<accession>A0A2M7W499</accession>
<comment type="similarity">
    <text evidence="4">Belongs to the HepT RNase toxin family.</text>
</comment>
<sequence length="143" mass="16955">MTPIRKDLVERKISLIQDDLEKLSRLKDFSLNEIVSDFMKQATVERLLERIISRAIDINEHIIAEQATAETSPPKNYRETFLRLVELKIYPIDFAENIAKSVGTRNLLVHEYNKIDYERVYSSIKDCLKDYHIYINYILKYID</sequence>
<dbReference type="Proteomes" id="UP000230137">
    <property type="component" value="Unassembled WGS sequence"/>
</dbReference>
<protein>
    <recommendedName>
        <fullName evidence="7">DUF86 domain-containing protein</fullName>
    </recommendedName>
</protein>
<reference evidence="6" key="1">
    <citation type="submission" date="2017-09" db="EMBL/GenBank/DDBJ databases">
        <title>Depth-based differentiation of microbial function through sediment-hosted aquifers and enrichment of novel symbionts in the deep terrestrial subsurface.</title>
        <authorList>
            <person name="Probst A.J."/>
            <person name="Ladd B."/>
            <person name="Jarett J.K."/>
            <person name="Geller-Mcgrath D.E."/>
            <person name="Sieber C.M.K."/>
            <person name="Emerson J.B."/>
            <person name="Anantharaman K."/>
            <person name="Thomas B.C."/>
            <person name="Malmstrom R."/>
            <person name="Stieglmeier M."/>
            <person name="Klingl A."/>
            <person name="Woyke T."/>
            <person name="Ryan C.M."/>
            <person name="Banfield J.F."/>
        </authorList>
    </citation>
    <scope>NUCLEOTIDE SEQUENCE [LARGE SCALE GENOMIC DNA]</scope>
</reference>
<keyword evidence="2" id="KW-0540">Nuclease</keyword>
<dbReference type="InterPro" id="IPR037038">
    <property type="entry name" value="HepT-like_sf"/>
</dbReference>
<dbReference type="InterPro" id="IPR052379">
    <property type="entry name" value="Type_VII_TA_RNase"/>
</dbReference>
<proteinExistence type="inferred from homology"/>
<dbReference type="Pfam" id="PF01934">
    <property type="entry name" value="HepT-like"/>
    <property type="match status" value="1"/>
</dbReference>
<evidence type="ECO:0000256" key="1">
    <source>
        <dbReference type="ARBA" id="ARBA00022649"/>
    </source>
</evidence>
<dbReference type="GO" id="GO:0110001">
    <property type="term" value="C:toxin-antitoxin complex"/>
    <property type="evidence" value="ECO:0007669"/>
    <property type="project" value="InterPro"/>
</dbReference>
<gene>
    <name evidence="5" type="ORF">COX60_01450</name>
</gene>
<evidence type="ECO:0000313" key="5">
    <source>
        <dbReference type="EMBL" id="PJA20507.1"/>
    </source>
</evidence>
<dbReference type="EMBL" id="PFQF01000026">
    <property type="protein sequence ID" value="PJA20507.1"/>
    <property type="molecule type" value="Genomic_DNA"/>
</dbReference>
<keyword evidence="1" id="KW-1277">Toxin-antitoxin system</keyword>
<dbReference type="GO" id="GO:0004540">
    <property type="term" value="F:RNA nuclease activity"/>
    <property type="evidence" value="ECO:0007669"/>
    <property type="project" value="InterPro"/>
</dbReference>
<comment type="caution">
    <text evidence="5">The sequence shown here is derived from an EMBL/GenBank/DDBJ whole genome shotgun (WGS) entry which is preliminary data.</text>
</comment>
<dbReference type="AlphaFoldDB" id="A0A2M7W499"/>
<dbReference type="InterPro" id="IPR008201">
    <property type="entry name" value="HepT-like"/>
</dbReference>
<evidence type="ECO:0000256" key="3">
    <source>
        <dbReference type="ARBA" id="ARBA00022801"/>
    </source>
</evidence>
<dbReference type="Gene3D" id="1.20.120.580">
    <property type="entry name" value="bsu32300-like"/>
    <property type="match status" value="1"/>
</dbReference>
<evidence type="ECO:0000256" key="2">
    <source>
        <dbReference type="ARBA" id="ARBA00022722"/>
    </source>
</evidence>
<name>A0A2M7W499_9BACT</name>
<dbReference type="PANTHER" id="PTHR33397">
    <property type="entry name" value="UPF0331 PROTEIN YUTE"/>
    <property type="match status" value="1"/>
</dbReference>
<evidence type="ECO:0000313" key="6">
    <source>
        <dbReference type="Proteomes" id="UP000230137"/>
    </source>
</evidence>
<keyword evidence="3" id="KW-0378">Hydrolase</keyword>
<evidence type="ECO:0008006" key="7">
    <source>
        <dbReference type="Google" id="ProtNLM"/>
    </source>
</evidence>
<organism evidence="5 6">
    <name type="scientific">Candidatus Berkelbacteria bacterium CG_4_10_14_0_2_um_filter_35_9_33_12</name>
    <dbReference type="NCBI Taxonomy" id="1974499"/>
    <lineage>
        <taxon>Bacteria</taxon>
        <taxon>Candidatus Berkelbacteria</taxon>
    </lineage>
</organism>
<dbReference type="PANTHER" id="PTHR33397:SF3">
    <property type="entry name" value="MRNA NUCLEASE HEPT"/>
    <property type="match status" value="1"/>
</dbReference>
<dbReference type="NCBIfam" id="NF047751">
    <property type="entry name" value="HepT_toxin"/>
    <property type="match status" value="1"/>
</dbReference>
<dbReference type="GO" id="GO:0016787">
    <property type="term" value="F:hydrolase activity"/>
    <property type="evidence" value="ECO:0007669"/>
    <property type="project" value="UniProtKB-KW"/>
</dbReference>
<evidence type="ECO:0000256" key="4">
    <source>
        <dbReference type="ARBA" id="ARBA00024207"/>
    </source>
</evidence>